<dbReference type="InterPro" id="IPR013738">
    <property type="entry name" value="Beta_galactosidase_Trimer"/>
</dbReference>
<dbReference type="EMBL" id="POTW01000012">
    <property type="protein sequence ID" value="PZF84865.1"/>
    <property type="molecule type" value="Genomic_DNA"/>
</dbReference>
<dbReference type="Gene3D" id="3.40.50.880">
    <property type="match status" value="1"/>
</dbReference>
<evidence type="ECO:0000256" key="7">
    <source>
        <dbReference type="PIRSR" id="PIRSR001084-1"/>
    </source>
</evidence>
<dbReference type="PIRSF" id="PIRSF001084">
    <property type="entry name" value="B-galactosidase"/>
    <property type="match status" value="1"/>
</dbReference>
<dbReference type="SUPFAM" id="SSF52317">
    <property type="entry name" value="Class I glutamine amidotransferase-like"/>
    <property type="match status" value="1"/>
</dbReference>
<dbReference type="InterPro" id="IPR017853">
    <property type="entry name" value="GH"/>
</dbReference>
<dbReference type="GO" id="GO:0046872">
    <property type="term" value="F:metal ion binding"/>
    <property type="evidence" value="ECO:0007669"/>
    <property type="project" value="UniProtKB-KW"/>
</dbReference>
<organism evidence="12 13">
    <name type="scientific">Jiangella anatolica</name>
    <dbReference type="NCBI Taxonomy" id="2670374"/>
    <lineage>
        <taxon>Bacteria</taxon>
        <taxon>Bacillati</taxon>
        <taxon>Actinomycetota</taxon>
        <taxon>Actinomycetes</taxon>
        <taxon>Jiangellales</taxon>
        <taxon>Jiangellaceae</taxon>
        <taxon>Jiangella</taxon>
    </lineage>
</organism>
<keyword evidence="13" id="KW-1185">Reference proteome</keyword>
<dbReference type="InterPro" id="IPR029062">
    <property type="entry name" value="Class_I_gatase-like"/>
</dbReference>
<feature type="binding site" evidence="8">
    <location>
        <position position="308"/>
    </location>
    <ligand>
        <name>substrate</name>
    </ligand>
</feature>
<dbReference type="Proteomes" id="UP000248764">
    <property type="component" value="Unassembled WGS sequence"/>
</dbReference>
<evidence type="ECO:0000259" key="11">
    <source>
        <dbReference type="Pfam" id="PF08532"/>
    </source>
</evidence>
<proteinExistence type="inferred from homology"/>
<dbReference type="RefSeq" id="WP_111254001.1">
    <property type="nucleotide sequence ID" value="NZ_POTW01000012.1"/>
</dbReference>
<comment type="similarity">
    <text evidence="2 6">Belongs to the glycosyl hydrolase 42 family.</text>
</comment>
<dbReference type="EC" id="3.2.1.23" evidence="3 6"/>
<dbReference type="InterPro" id="IPR013529">
    <property type="entry name" value="Glyco_hydro_42_N"/>
</dbReference>
<evidence type="ECO:0000256" key="3">
    <source>
        <dbReference type="ARBA" id="ARBA00012756"/>
    </source>
</evidence>
<dbReference type="GO" id="GO:0004565">
    <property type="term" value="F:beta-galactosidase activity"/>
    <property type="evidence" value="ECO:0007669"/>
    <property type="project" value="UniProtKB-EC"/>
</dbReference>
<dbReference type="AlphaFoldDB" id="A0A2W2BCP4"/>
<comment type="caution">
    <text evidence="12">The sequence shown here is derived from an EMBL/GenBank/DDBJ whole genome shotgun (WGS) entry which is preliminary data.</text>
</comment>
<dbReference type="Pfam" id="PF02449">
    <property type="entry name" value="Glyco_hydro_42"/>
    <property type="match status" value="1"/>
</dbReference>
<feature type="binding site" evidence="8">
    <location>
        <position position="143"/>
    </location>
    <ligand>
        <name>substrate</name>
    </ligand>
</feature>
<keyword evidence="9" id="KW-0862">Zinc</keyword>
<comment type="catalytic activity">
    <reaction evidence="1 6">
        <text>Hydrolysis of terminal non-reducing beta-D-galactose residues in beta-D-galactosides.</text>
        <dbReference type="EC" id="3.2.1.23"/>
    </reaction>
</comment>
<dbReference type="PANTHER" id="PTHR36447:SF1">
    <property type="entry name" value="BETA-GALACTOSIDASE GANA"/>
    <property type="match status" value="1"/>
</dbReference>
<gene>
    <name evidence="12" type="ORF">C1I92_07335</name>
</gene>
<name>A0A2W2BCP4_9ACTN</name>
<evidence type="ECO:0000313" key="12">
    <source>
        <dbReference type="EMBL" id="PZF84865.1"/>
    </source>
</evidence>
<dbReference type="CDD" id="cd03143">
    <property type="entry name" value="A4_beta-galactosidase_middle_domain"/>
    <property type="match status" value="1"/>
</dbReference>
<evidence type="ECO:0000256" key="2">
    <source>
        <dbReference type="ARBA" id="ARBA00005940"/>
    </source>
</evidence>
<evidence type="ECO:0000256" key="4">
    <source>
        <dbReference type="ARBA" id="ARBA00022801"/>
    </source>
</evidence>
<evidence type="ECO:0000256" key="9">
    <source>
        <dbReference type="PIRSR" id="PIRSR001084-3"/>
    </source>
</evidence>
<evidence type="ECO:0000256" key="8">
    <source>
        <dbReference type="PIRSR" id="PIRSR001084-2"/>
    </source>
</evidence>
<dbReference type="InterPro" id="IPR003476">
    <property type="entry name" value="Glyco_hydro_42"/>
</dbReference>
<protein>
    <recommendedName>
        <fullName evidence="3 6">Beta-galactosidase</fullName>
        <shortName evidence="6">Beta-gal</shortName>
        <ecNumber evidence="3 6">3.2.1.23</ecNumber>
    </recommendedName>
</protein>
<feature type="domain" description="Beta-galactosidase trimerisation" evidence="11">
    <location>
        <begin position="388"/>
        <end position="596"/>
    </location>
</feature>
<feature type="domain" description="Glycoside hydrolase family 42 N-terminal" evidence="10">
    <location>
        <begin position="8"/>
        <end position="375"/>
    </location>
</feature>
<sequence>MTLWFGGDYNPEQWPREVWDEDVRLMRRAGVTVATVGVFSWAQLEPEDGRFEFEWLDDVLGRLHAAGIGVDLATATGSPPPWVLRGYPDVAPVTADGVRLGGGSRQHYSPHSPSYRRLSARLVRALAERYGSHPALVAWHVNNEFGCHVSRCYSEQAGVAFRAWLRARYGSVEALNDAWGTAFWSQRYATFDEVEPPRAAPTFLNPTQLLDFDRFSSDALLELYRAEAAILRELSPGVPITTNFMGPFRPLDYWRWAEEVDFVSDDSYPDPADPDSPVTAALGRDLMRSLAGDRPWVLMEQAPSAVNWRTRNAPKPPGGNRVLSMQALARGADGIMYFQWRQAASGSETFHSAMVPHAGPDTRIFREVEALGAELGGMGWVERQPVPARVAIVFDWEARWALEQPSRPTQLNYLDIVTDWYRAFWDRSVTVDFVRTGADLSGYRLVVAPVLFAAGAAALDGLHDFVASGGTLAVTFQSGILDESLHVDSAGYLGRLSATLGVRIEEFAPPAGPGDAEPPVIAVEGELGPLTGRLWSEFAHADGADVVATFAGGDVAGWPALTRNDLGSGAAWYVGTHFDAAGLARVVDTLLAGAGVDGVLDRSADGVEAIVRGDATFVLNHRGEERRVVLAGEELVLAPREVHVKRTSRD</sequence>
<evidence type="ECO:0000256" key="5">
    <source>
        <dbReference type="ARBA" id="ARBA00023295"/>
    </source>
</evidence>
<feature type="active site" description="Nucleophile" evidence="7">
    <location>
        <position position="300"/>
    </location>
</feature>
<keyword evidence="9" id="KW-0479">Metal-binding</keyword>
<evidence type="ECO:0000313" key="13">
    <source>
        <dbReference type="Proteomes" id="UP000248764"/>
    </source>
</evidence>
<dbReference type="SUPFAM" id="SSF51445">
    <property type="entry name" value="(Trans)glycosidases"/>
    <property type="match status" value="1"/>
</dbReference>
<dbReference type="GO" id="GO:0005975">
    <property type="term" value="P:carbohydrate metabolic process"/>
    <property type="evidence" value="ECO:0007669"/>
    <property type="project" value="InterPro"/>
</dbReference>
<dbReference type="Pfam" id="PF08532">
    <property type="entry name" value="Glyco_hydro_42M"/>
    <property type="match status" value="1"/>
</dbReference>
<feature type="binding site" evidence="9">
    <location>
        <position position="152"/>
    </location>
    <ligand>
        <name>Zn(2+)</name>
        <dbReference type="ChEBI" id="CHEBI:29105"/>
    </ligand>
</feature>
<evidence type="ECO:0000256" key="1">
    <source>
        <dbReference type="ARBA" id="ARBA00001412"/>
    </source>
</evidence>
<keyword evidence="5 6" id="KW-0326">Glycosidase</keyword>
<evidence type="ECO:0000256" key="6">
    <source>
        <dbReference type="PIRNR" id="PIRNR001084"/>
    </source>
</evidence>
<accession>A0A2W2BCP4</accession>
<feature type="binding site" evidence="8">
    <location>
        <position position="105"/>
    </location>
    <ligand>
        <name>substrate</name>
    </ligand>
</feature>
<reference evidence="12 13" key="1">
    <citation type="submission" date="2018-01" db="EMBL/GenBank/DDBJ databases">
        <title>Draft genome sequence of Jiangella sp. GTF31.</title>
        <authorList>
            <person name="Sahin N."/>
            <person name="Ay H."/>
            <person name="Saygin H."/>
        </authorList>
    </citation>
    <scope>NUCLEOTIDE SEQUENCE [LARGE SCALE GENOMIC DNA]</scope>
    <source>
        <strain evidence="12 13">GTF31</strain>
    </source>
</reference>
<evidence type="ECO:0000259" key="10">
    <source>
        <dbReference type="Pfam" id="PF02449"/>
    </source>
</evidence>
<feature type="active site" description="Proton donor" evidence="7">
    <location>
        <position position="144"/>
    </location>
</feature>
<dbReference type="GO" id="GO:0009341">
    <property type="term" value="C:beta-galactosidase complex"/>
    <property type="evidence" value="ECO:0007669"/>
    <property type="project" value="InterPro"/>
</dbReference>
<keyword evidence="4 6" id="KW-0378">Hydrolase</keyword>
<dbReference type="Gene3D" id="3.20.20.80">
    <property type="entry name" value="Glycosidases"/>
    <property type="match status" value="1"/>
</dbReference>
<dbReference type="PANTHER" id="PTHR36447">
    <property type="entry name" value="BETA-GALACTOSIDASE GANA"/>
    <property type="match status" value="1"/>
</dbReference>